<keyword evidence="4" id="KW-1015">Disulfide bond</keyword>
<feature type="disulfide bond" evidence="4">
    <location>
        <begin position="46"/>
        <end position="383"/>
    </location>
</feature>
<dbReference type="InterPro" id="IPR000560">
    <property type="entry name" value="His_Pase_clade-2"/>
</dbReference>
<dbReference type="FunCoup" id="A0A165E7E3">
    <property type="interactions" value="237"/>
</dbReference>
<feature type="active site" description="Proton donor" evidence="3">
    <location>
        <position position="329"/>
    </location>
</feature>
<sequence length="488" mass="52394">MLVSTLAILLVSVRAAFNPLEHSGPASPYFDAPEQFGIPADTPAGCTVDQAAYIVRHGSRYPEPGSFAGWQALFNKVQNATFSVQPGPLAFLPDWTPPVDDAPHEPLFLTSTGAREAFDLGVQLRKRYRFTPGGSNFTVWSAGQQRVVDTATYFLRGYLSQGNYLSAPTLNRGTAFVLPDSVNFTFADSLTPSTSCPNYPSGDTGAASANAFRSSFQANVAKRLNAAFLRGLTLNATDIGPMMDLCGFSDEIDGDDRFCDVFEPSEWLDYEYAHDLNYYYGSGPGNPFSNTVGFPWTKAVRDLFVVGPGKAPEGAAFIPPPLIMGFTHDNNIPPVVSALGIWNTSIIPGVYPLSHTKPNPLRNFRASYLVAFRGYVALERLTCSTVPTSARHHTAGQQGSTPIGRPLGTFVRVRINDAPVPIPGCTSGPGSTCSLNKFSAHVDAQGLRAGDFAQRCGVTQTNATSDVTFLTRQPDTARGESAVVLSVP</sequence>
<dbReference type="SUPFAM" id="SSF53254">
    <property type="entry name" value="Phosphoglycerate mutase-like"/>
    <property type="match status" value="1"/>
</dbReference>
<reference evidence="6 7" key="1">
    <citation type="journal article" date="2016" name="Mol. Biol. Evol.">
        <title>Comparative Genomics of Early-Diverging Mushroom-Forming Fungi Provides Insights into the Origins of Lignocellulose Decay Capabilities.</title>
        <authorList>
            <person name="Nagy L.G."/>
            <person name="Riley R."/>
            <person name="Tritt A."/>
            <person name="Adam C."/>
            <person name="Daum C."/>
            <person name="Floudas D."/>
            <person name="Sun H."/>
            <person name="Yadav J.S."/>
            <person name="Pangilinan J."/>
            <person name="Larsson K.H."/>
            <person name="Matsuura K."/>
            <person name="Barry K."/>
            <person name="Labutti K."/>
            <person name="Kuo R."/>
            <person name="Ohm R.A."/>
            <person name="Bhattacharya S.S."/>
            <person name="Shirouzu T."/>
            <person name="Yoshinaga Y."/>
            <person name="Martin F.M."/>
            <person name="Grigoriev I.V."/>
            <person name="Hibbett D.S."/>
        </authorList>
    </citation>
    <scope>NUCLEOTIDE SEQUENCE [LARGE SCALE GENOMIC DNA]</scope>
    <source>
        <strain evidence="6 7">HHB12029</strain>
    </source>
</reference>
<dbReference type="OrthoDB" id="6509975at2759"/>
<dbReference type="EMBL" id="KV426162">
    <property type="protein sequence ID" value="KZV86232.1"/>
    <property type="molecule type" value="Genomic_DNA"/>
</dbReference>
<dbReference type="GO" id="GO:0003993">
    <property type="term" value="F:acid phosphatase activity"/>
    <property type="evidence" value="ECO:0007669"/>
    <property type="project" value="TreeGrafter"/>
</dbReference>
<keyword evidence="1" id="KW-0378">Hydrolase</keyword>
<dbReference type="InterPro" id="IPR033379">
    <property type="entry name" value="Acid_Pase_AS"/>
</dbReference>
<dbReference type="PANTHER" id="PTHR20963">
    <property type="entry name" value="MULTIPLE INOSITOL POLYPHOSPHATE PHOSPHATASE-RELATED"/>
    <property type="match status" value="1"/>
</dbReference>
<feature type="signal peptide" evidence="5">
    <location>
        <begin position="1"/>
        <end position="15"/>
    </location>
</feature>
<name>A0A165E7E3_EXIGL</name>
<dbReference type="AlphaFoldDB" id="A0A165E7E3"/>
<protein>
    <submittedName>
        <fullName evidence="6">Phosphoglycerate mutase-like protein</fullName>
    </submittedName>
</protein>
<dbReference type="PIRSF" id="PIRSF000894">
    <property type="entry name" value="Acid_phosphatase"/>
    <property type="match status" value="1"/>
</dbReference>
<proteinExistence type="predicted"/>
<accession>A0A165E7E3</accession>
<evidence type="ECO:0000256" key="5">
    <source>
        <dbReference type="SAM" id="SignalP"/>
    </source>
</evidence>
<dbReference type="Gene3D" id="3.40.50.1240">
    <property type="entry name" value="Phosphoglycerate mutase-like"/>
    <property type="match status" value="1"/>
</dbReference>
<organism evidence="6 7">
    <name type="scientific">Exidia glandulosa HHB12029</name>
    <dbReference type="NCBI Taxonomy" id="1314781"/>
    <lineage>
        <taxon>Eukaryota</taxon>
        <taxon>Fungi</taxon>
        <taxon>Dikarya</taxon>
        <taxon>Basidiomycota</taxon>
        <taxon>Agaricomycotina</taxon>
        <taxon>Agaricomycetes</taxon>
        <taxon>Auriculariales</taxon>
        <taxon>Exidiaceae</taxon>
        <taxon>Exidia</taxon>
    </lineage>
</organism>
<dbReference type="InterPro" id="IPR029033">
    <property type="entry name" value="His_PPase_superfam"/>
</dbReference>
<dbReference type="GO" id="GO:0009277">
    <property type="term" value="C:fungal-type cell wall"/>
    <property type="evidence" value="ECO:0007669"/>
    <property type="project" value="TreeGrafter"/>
</dbReference>
<dbReference type="InterPro" id="IPR016274">
    <property type="entry name" value="Histidine_acid_Pase_euk"/>
</dbReference>
<dbReference type="STRING" id="1314781.A0A165E7E3"/>
<evidence type="ECO:0000256" key="4">
    <source>
        <dbReference type="PIRSR" id="PIRSR000894-2"/>
    </source>
</evidence>
<dbReference type="PANTHER" id="PTHR20963:SF18">
    <property type="entry name" value="ACID PHOSPHATASE PHO11-RELATED"/>
    <property type="match status" value="1"/>
</dbReference>
<feature type="disulfide bond" evidence="4">
    <location>
        <begin position="425"/>
        <end position="433"/>
    </location>
</feature>
<keyword evidence="7" id="KW-1185">Reference proteome</keyword>
<keyword evidence="2" id="KW-0325">Glycoprotein</keyword>
<evidence type="ECO:0000313" key="6">
    <source>
        <dbReference type="EMBL" id="KZV86232.1"/>
    </source>
</evidence>
<feature type="disulfide bond" evidence="4">
    <location>
        <begin position="246"/>
        <end position="259"/>
    </location>
</feature>
<dbReference type="Proteomes" id="UP000077266">
    <property type="component" value="Unassembled WGS sequence"/>
</dbReference>
<dbReference type="Pfam" id="PF00328">
    <property type="entry name" value="His_Phos_2"/>
    <property type="match status" value="1"/>
</dbReference>
<keyword evidence="5" id="KW-0732">Signal</keyword>
<evidence type="ECO:0000313" key="7">
    <source>
        <dbReference type="Proteomes" id="UP000077266"/>
    </source>
</evidence>
<feature type="chain" id="PRO_5012452757" evidence="5">
    <location>
        <begin position="16"/>
        <end position="488"/>
    </location>
</feature>
<evidence type="ECO:0000256" key="1">
    <source>
        <dbReference type="ARBA" id="ARBA00022801"/>
    </source>
</evidence>
<evidence type="ECO:0000256" key="3">
    <source>
        <dbReference type="PIRSR" id="PIRSR000894-1"/>
    </source>
</evidence>
<feature type="active site" description="Nucleophile" evidence="3">
    <location>
        <position position="57"/>
    </location>
</feature>
<feature type="disulfide bond" evidence="4">
    <location>
        <begin position="196"/>
        <end position="456"/>
    </location>
</feature>
<dbReference type="PROSITE" id="PS00778">
    <property type="entry name" value="HIS_ACID_PHOSPHAT_2"/>
    <property type="match status" value="1"/>
</dbReference>
<evidence type="ECO:0000256" key="2">
    <source>
        <dbReference type="ARBA" id="ARBA00023180"/>
    </source>
</evidence>
<dbReference type="CDD" id="cd07061">
    <property type="entry name" value="HP_HAP_like"/>
    <property type="match status" value="1"/>
</dbReference>
<dbReference type="PROSITE" id="PS00616">
    <property type="entry name" value="HIS_ACID_PHOSPHAT_1"/>
    <property type="match status" value="1"/>
</dbReference>
<dbReference type="InParanoid" id="A0A165E7E3"/>
<gene>
    <name evidence="6" type="ORF">EXIGLDRAFT_622176</name>
</gene>